<proteinExistence type="predicted"/>
<dbReference type="AlphaFoldDB" id="A0AA35RUV1"/>
<dbReference type="EMBL" id="CASHTH010001648">
    <property type="protein sequence ID" value="CAI8017689.1"/>
    <property type="molecule type" value="Genomic_DNA"/>
</dbReference>
<protein>
    <submittedName>
        <fullName evidence="1">Cyclin-Y-like protein 1</fullName>
    </submittedName>
</protein>
<evidence type="ECO:0000313" key="2">
    <source>
        <dbReference type="Proteomes" id="UP001174909"/>
    </source>
</evidence>
<accession>A0AA35RUV1</accession>
<name>A0AA35RUV1_GEOBA</name>
<comment type="caution">
    <text evidence="1">The sequence shown here is derived from an EMBL/GenBank/DDBJ whole genome shotgun (WGS) entry which is preliminary data.</text>
</comment>
<evidence type="ECO:0000313" key="1">
    <source>
        <dbReference type="EMBL" id="CAI8017689.1"/>
    </source>
</evidence>
<gene>
    <name evidence="1" type="ORF">GBAR_LOCUS10702</name>
</gene>
<dbReference type="PANTHER" id="PTHR14248">
    <property type="entry name" value="CYCLIN Y, ISOFORM A"/>
    <property type="match status" value="1"/>
</dbReference>
<dbReference type="Proteomes" id="UP001174909">
    <property type="component" value="Unassembled WGS sequence"/>
</dbReference>
<organism evidence="1 2">
    <name type="scientific">Geodia barretti</name>
    <name type="common">Barrett's horny sponge</name>
    <dbReference type="NCBI Taxonomy" id="519541"/>
    <lineage>
        <taxon>Eukaryota</taxon>
        <taxon>Metazoa</taxon>
        <taxon>Porifera</taxon>
        <taxon>Demospongiae</taxon>
        <taxon>Heteroscleromorpha</taxon>
        <taxon>Tetractinellida</taxon>
        <taxon>Astrophorina</taxon>
        <taxon>Geodiidae</taxon>
        <taxon>Geodia</taxon>
    </lineage>
</organism>
<sequence length="70" mass="8346">MNELERVYLEQLQFNINVASSTYAQYYFDLRSLAEDNGLSFPMNTRLSPRRGQHNWRLCQKRMTLITNTT</sequence>
<reference evidence="1" key="1">
    <citation type="submission" date="2023-03" db="EMBL/GenBank/DDBJ databases">
        <authorList>
            <person name="Steffen K."/>
            <person name="Cardenas P."/>
        </authorList>
    </citation>
    <scope>NUCLEOTIDE SEQUENCE</scope>
</reference>
<keyword evidence="2" id="KW-1185">Reference proteome</keyword>